<dbReference type="GO" id="GO:0043565">
    <property type="term" value="F:sequence-specific DNA binding"/>
    <property type="evidence" value="ECO:0007669"/>
    <property type="project" value="InterPro"/>
</dbReference>
<dbReference type="Proteomes" id="UP000432089">
    <property type="component" value="Unassembled WGS sequence"/>
</dbReference>
<evidence type="ECO:0000256" key="1">
    <source>
        <dbReference type="SAM" id="MobiDB-lite"/>
    </source>
</evidence>
<dbReference type="SUPFAM" id="SSF46689">
    <property type="entry name" value="Homeodomain-like"/>
    <property type="match status" value="1"/>
</dbReference>
<name>A0A7V7TWY1_9HYPH</name>
<dbReference type="InterPro" id="IPR000014">
    <property type="entry name" value="PAS"/>
</dbReference>
<evidence type="ECO:0000313" key="3">
    <source>
        <dbReference type="EMBL" id="KAB0680310.1"/>
    </source>
</evidence>
<feature type="domain" description="PAS" evidence="2">
    <location>
        <begin position="347"/>
        <end position="418"/>
    </location>
</feature>
<comment type="caution">
    <text evidence="3">The sequence shown here is derived from an EMBL/GenBank/DDBJ whole genome shotgun (WGS) entry which is preliminary data.</text>
</comment>
<dbReference type="InterPro" id="IPR002197">
    <property type="entry name" value="HTH_Fis"/>
</dbReference>
<dbReference type="AlphaFoldDB" id="A0A7V7TWY1"/>
<dbReference type="PROSITE" id="PS50112">
    <property type="entry name" value="PAS"/>
    <property type="match status" value="1"/>
</dbReference>
<dbReference type="Gene3D" id="3.30.450.20">
    <property type="entry name" value="PAS domain"/>
    <property type="match status" value="3"/>
</dbReference>
<protein>
    <submittedName>
        <fullName evidence="3">Transcriptional regulator PpsR</fullName>
    </submittedName>
</protein>
<dbReference type="SMART" id="SM00091">
    <property type="entry name" value="PAS"/>
    <property type="match status" value="3"/>
</dbReference>
<feature type="region of interest" description="Disordered" evidence="1">
    <location>
        <begin position="185"/>
        <end position="206"/>
    </location>
</feature>
<accession>A0A7V7TWY1</accession>
<dbReference type="SUPFAM" id="SSF55785">
    <property type="entry name" value="PYP-like sensor domain (PAS domain)"/>
    <property type="match status" value="2"/>
</dbReference>
<reference evidence="3 4" key="1">
    <citation type="submission" date="2019-09" db="EMBL/GenBank/DDBJ databases">
        <title>YIM 132180 draft genome.</title>
        <authorList>
            <person name="Zhang K."/>
        </authorList>
    </citation>
    <scope>NUCLEOTIDE SEQUENCE [LARGE SCALE GENOMIC DNA]</scope>
    <source>
        <strain evidence="3 4">YIM 132180</strain>
    </source>
</reference>
<keyword evidence="4" id="KW-1185">Reference proteome</keyword>
<dbReference type="Pfam" id="PF08448">
    <property type="entry name" value="PAS_4"/>
    <property type="match status" value="1"/>
</dbReference>
<dbReference type="NCBIfam" id="TIGR00229">
    <property type="entry name" value="sensory_box"/>
    <property type="match status" value="1"/>
</dbReference>
<dbReference type="NCBIfam" id="TIGR02040">
    <property type="entry name" value="PpsR-CrtJ"/>
    <property type="match status" value="1"/>
</dbReference>
<dbReference type="InterPro" id="IPR035965">
    <property type="entry name" value="PAS-like_dom_sf"/>
</dbReference>
<dbReference type="EMBL" id="VZDO01000005">
    <property type="protein sequence ID" value="KAB0680310.1"/>
    <property type="molecule type" value="Genomic_DNA"/>
</dbReference>
<dbReference type="CDD" id="cd00130">
    <property type="entry name" value="PAS"/>
    <property type="match status" value="1"/>
</dbReference>
<dbReference type="Gene3D" id="1.10.10.60">
    <property type="entry name" value="Homeodomain-like"/>
    <property type="match status" value="1"/>
</dbReference>
<sequence length="661" mass="70500">MASALAVGVDGPVAGLLVLADETIDLRHLAHETQANQFAERFGLVGDAVRPSPALYGRDEIVVHIGGHAIAAKNTLAGPWLAVTPRCFAVPHGTLLRREAAAKSCRFLAAQHCEGKVRSKPAAASIPSVPFASKYSRLGRLAARACPGDRTHRFGSTPVENAILRIDFLRHRLCPVSTSRYNVGEQTLPPSYPDPMASKPSPPRLQLPAADSQTLADLIAASADLTMVVDANDVIGDLSHNLQDVSAAPIAAWRGKRIDKVVNHSSHPALKAMLLSAREGRPTSGYEIGHSLGGGDALPLQYSAFHVGGDGEIVLIGRDLRPTASLQSRLLNNRQSLERNRRRQRQAETHYRILFETVSDALVVLDADTGKVRDANPRAAALLRSAPAALVGKALPALFEKGERAEMKAMLARVAATGAPATLSTDAAGSRDGLSLAAELFRADDLKLILVRLSPGRPDRGPDAALDAGLGDLVRNASEAILLIDEDGTANWGNESFLALAGIPLAAQVVGRPLDAYLQWQGMDLDSILDRVRTSGRMPMVSGVLKAVDGRSLEIETSIVARSGEPGSGYALVMRPRFEGEGDPGRGTGGGALLRDDFIEMVGRMPMKDLIRDTTDVIERMCIEAALKLSGNNRASAARMLGLSRQALYLKLNRYGIADDE</sequence>
<dbReference type="Gene3D" id="1.20.5.430">
    <property type="match status" value="1"/>
</dbReference>
<evidence type="ECO:0000259" key="2">
    <source>
        <dbReference type="PROSITE" id="PS50112"/>
    </source>
</evidence>
<gene>
    <name evidence="3" type="primary">ppsR</name>
    <name evidence="3" type="ORF">F6X38_09025</name>
</gene>
<evidence type="ECO:0000313" key="4">
    <source>
        <dbReference type="Proteomes" id="UP000432089"/>
    </source>
</evidence>
<proteinExistence type="predicted"/>
<dbReference type="InterPro" id="IPR013656">
    <property type="entry name" value="PAS_4"/>
</dbReference>
<dbReference type="InterPro" id="IPR011785">
    <property type="entry name" value="Tscrpt_reg_PpsR-CrtJ"/>
</dbReference>
<dbReference type="Pfam" id="PF02954">
    <property type="entry name" value="HTH_8"/>
    <property type="match status" value="1"/>
</dbReference>
<organism evidence="3 4">
    <name type="scientific">Plantimonas leprariae</name>
    <dbReference type="NCBI Taxonomy" id="2615207"/>
    <lineage>
        <taxon>Bacteria</taxon>
        <taxon>Pseudomonadati</taxon>
        <taxon>Pseudomonadota</taxon>
        <taxon>Alphaproteobacteria</taxon>
        <taxon>Hyphomicrobiales</taxon>
        <taxon>Aurantimonadaceae</taxon>
        <taxon>Plantimonas</taxon>
    </lineage>
</organism>
<dbReference type="PRINTS" id="PR01590">
    <property type="entry name" value="HTHFIS"/>
</dbReference>
<dbReference type="InterPro" id="IPR009057">
    <property type="entry name" value="Homeodomain-like_sf"/>
</dbReference>